<feature type="transmembrane region" description="Helical" evidence="6">
    <location>
        <begin position="462"/>
        <end position="494"/>
    </location>
</feature>
<dbReference type="Proteomes" id="UP001152484">
    <property type="component" value="Unassembled WGS sequence"/>
</dbReference>
<dbReference type="AlphaFoldDB" id="A0A9P0Z396"/>
<dbReference type="OrthoDB" id="567788at2759"/>
<organism evidence="9 10">
    <name type="scientific">Cuscuta europaea</name>
    <name type="common">European dodder</name>
    <dbReference type="NCBI Taxonomy" id="41803"/>
    <lineage>
        <taxon>Eukaryota</taxon>
        <taxon>Viridiplantae</taxon>
        <taxon>Streptophyta</taxon>
        <taxon>Embryophyta</taxon>
        <taxon>Tracheophyta</taxon>
        <taxon>Spermatophyta</taxon>
        <taxon>Magnoliopsida</taxon>
        <taxon>eudicotyledons</taxon>
        <taxon>Gunneridae</taxon>
        <taxon>Pentapetalae</taxon>
        <taxon>asterids</taxon>
        <taxon>lamiids</taxon>
        <taxon>Solanales</taxon>
        <taxon>Convolvulaceae</taxon>
        <taxon>Cuscuteae</taxon>
        <taxon>Cuscuta</taxon>
        <taxon>Cuscuta subgen. Cuscuta</taxon>
    </lineage>
</organism>
<comment type="subcellular location">
    <subcellularLocation>
        <location evidence="1 6">Endoplasmic reticulum membrane</location>
        <topology evidence="1 6">Multi-pass membrane protein</topology>
    </subcellularLocation>
</comment>
<dbReference type="PROSITE" id="PS50845">
    <property type="entry name" value="RETICULON"/>
    <property type="match status" value="1"/>
</dbReference>
<dbReference type="EMBL" id="CAMAPE010000019">
    <property type="protein sequence ID" value="CAH9087586.1"/>
    <property type="molecule type" value="Genomic_DNA"/>
</dbReference>
<accession>A0A9P0Z396</accession>
<evidence type="ECO:0000256" key="4">
    <source>
        <dbReference type="ARBA" id="ARBA00022989"/>
    </source>
</evidence>
<keyword evidence="2 6" id="KW-0812">Transmembrane</keyword>
<dbReference type="PANTHER" id="PTHR46626:SF1">
    <property type="entry name" value="RETICULON-LIKE PROTEIN B21"/>
    <property type="match status" value="1"/>
</dbReference>
<feature type="compositionally biased region" description="Basic and acidic residues" evidence="7">
    <location>
        <begin position="57"/>
        <end position="66"/>
    </location>
</feature>
<reference evidence="9" key="1">
    <citation type="submission" date="2022-07" db="EMBL/GenBank/DDBJ databases">
        <authorList>
            <person name="Macas J."/>
            <person name="Novak P."/>
            <person name="Neumann P."/>
        </authorList>
    </citation>
    <scope>NUCLEOTIDE SEQUENCE</scope>
</reference>
<evidence type="ECO:0000256" key="5">
    <source>
        <dbReference type="ARBA" id="ARBA00023136"/>
    </source>
</evidence>
<gene>
    <name evidence="9" type="ORF">CEURO_LOCUS10107</name>
</gene>
<sequence length="532" mass="60154">MDVGRRRGVVGGSVWESRIRHDEVKGGIKALINTSQTEEEDEESENPQEHDDQDSTFAHEEDDKVGPKPSLGRRKTWKSESFELSPIQIARRTRSHLTQSLDEERFNELSVKSPIQRSPAEKIKPRKLKLLVDNGAKQKTSESRKDFDENGKSYEAIQGFEGNKVAFDESRKNLKSCLGGNNENKKTGNRITRSEENCDVQEKVITSIGTLEMVKSTPKVEEDGFDEDPWEEAQENVEVNLGNKVNVTVVEKPHIRNEGLVPISSSTKPVSEESHRTTLRPHCRLHSYVDLVMWRDVSRSAVVFGIGTFVIISSTYFKDFNISMISALSYMGLVYLAVIFTFRSLIHRGDIQVGETSDCVVGEDEAMCAVKMLLPYINEFLLNFKALFSGDPATTIKIAVPLFVLAQCGSSITIWRVAKLGFFGVFMVPKLCSSYSSQLAAFGTLWVRRFRDYWESCAHNKAIAICIFMAVWIFSSVIVQIWAVFMLFVAFGYYRQYWTRQRQLVVEETTGARGEYSGLLGRRIANGQTKAK</sequence>
<evidence type="ECO:0000256" key="3">
    <source>
        <dbReference type="ARBA" id="ARBA00022824"/>
    </source>
</evidence>
<evidence type="ECO:0000256" key="7">
    <source>
        <dbReference type="SAM" id="MobiDB-lite"/>
    </source>
</evidence>
<feature type="transmembrane region" description="Helical" evidence="6">
    <location>
        <begin position="301"/>
        <end position="317"/>
    </location>
</feature>
<feature type="transmembrane region" description="Helical" evidence="6">
    <location>
        <begin position="420"/>
        <end position="442"/>
    </location>
</feature>
<dbReference type="GO" id="GO:0005789">
    <property type="term" value="C:endoplasmic reticulum membrane"/>
    <property type="evidence" value="ECO:0007669"/>
    <property type="project" value="UniProtKB-SubCell"/>
</dbReference>
<evidence type="ECO:0000259" key="8">
    <source>
        <dbReference type="PROSITE" id="PS50845"/>
    </source>
</evidence>
<feature type="transmembrane region" description="Helical" evidence="6">
    <location>
        <begin position="323"/>
        <end position="342"/>
    </location>
</feature>
<keyword evidence="10" id="KW-1185">Reference proteome</keyword>
<keyword evidence="4 6" id="KW-1133">Transmembrane helix</keyword>
<keyword evidence="5 6" id="KW-0472">Membrane</keyword>
<comment type="caution">
    <text evidence="9">The sequence shown here is derived from an EMBL/GenBank/DDBJ whole genome shotgun (WGS) entry which is preliminary data.</text>
</comment>
<keyword evidence="3 6" id="KW-0256">Endoplasmic reticulum</keyword>
<evidence type="ECO:0000256" key="2">
    <source>
        <dbReference type="ARBA" id="ARBA00022692"/>
    </source>
</evidence>
<feature type="domain" description="Reticulon" evidence="8">
    <location>
        <begin position="288"/>
        <end position="439"/>
    </location>
</feature>
<dbReference type="Pfam" id="PF02453">
    <property type="entry name" value="Reticulon"/>
    <property type="match status" value="1"/>
</dbReference>
<protein>
    <recommendedName>
        <fullName evidence="6">Reticulon-like protein</fullName>
    </recommendedName>
</protein>
<evidence type="ECO:0000256" key="1">
    <source>
        <dbReference type="ARBA" id="ARBA00004477"/>
    </source>
</evidence>
<evidence type="ECO:0000256" key="6">
    <source>
        <dbReference type="RuleBase" id="RU363132"/>
    </source>
</evidence>
<feature type="compositionally biased region" description="Acidic residues" evidence="7">
    <location>
        <begin position="37"/>
        <end position="54"/>
    </location>
</feature>
<evidence type="ECO:0000313" key="9">
    <source>
        <dbReference type="EMBL" id="CAH9087586.1"/>
    </source>
</evidence>
<name>A0A9P0Z396_CUSEU</name>
<dbReference type="PANTHER" id="PTHR46626">
    <property type="entry name" value="RETICULON-LIKE PROTEIN B17"/>
    <property type="match status" value="1"/>
</dbReference>
<dbReference type="InterPro" id="IPR003388">
    <property type="entry name" value="Reticulon"/>
</dbReference>
<proteinExistence type="predicted"/>
<dbReference type="InterPro" id="IPR044647">
    <property type="entry name" value="RTNLB17/18/21"/>
</dbReference>
<feature type="region of interest" description="Disordered" evidence="7">
    <location>
        <begin position="26"/>
        <end position="85"/>
    </location>
</feature>
<evidence type="ECO:0000313" key="10">
    <source>
        <dbReference type="Proteomes" id="UP001152484"/>
    </source>
</evidence>